<reference evidence="11 12" key="1">
    <citation type="submission" date="2022-04" db="EMBL/GenBank/DDBJ databases">
        <title>Gracilibacillus sp. isolated from saltern.</title>
        <authorList>
            <person name="Won M."/>
            <person name="Lee C.-M."/>
            <person name="Woen H.-Y."/>
            <person name="Kwon S.-W."/>
        </authorList>
    </citation>
    <scope>NUCLEOTIDE SEQUENCE [LARGE SCALE GENOMIC DNA]</scope>
    <source>
        <strain evidence="11 12">SSPM10-3</strain>
    </source>
</reference>
<evidence type="ECO:0000256" key="2">
    <source>
        <dbReference type="ARBA" id="ARBA00004752"/>
    </source>
</evidence>
<dbReference type="InterPro" id="IPR032710">
    <property type="entry name" value="NTF2-like_dom_sf"/>
</dbReference>
<dbReference type="PROSITE" id="PS51257">
    <property type="entry name" value="PROKAR_LIPOPROTEIN"/>
    <property type="match status" value="1"/>
</dbReference>
<keyword evidence="5" id="KW-0472">Membrane</keyword>
<dbReference type="PANTHER" id="PTHR30627:SF25">
    <property type="entry name" value="PENICILLIN-BINDING PROTEIN 3"/>
    <property type="match status" value="1"/>
</dbReference>
<feature type="chain" id="PRO_5046682274" description="serine-type D-Ala-D-Ala carboxypeptidase" evidence="7">
    <location>
        <begin position="20"/>
        <end position="674"/>
    </location>
</feature>
<feature type="domain" description="Penicillin-binding protein transpeptidase" evidence="8">
    <location>
        <begin position="359"/>
        <end position="666"/>
    </location>
</feature>
<evidence type="ECO:0000256" key="1">
    <source>
        <dbReference type="ARBA" id="ARBA00004370"/>
    </source>
</evidence>
<dbReference type="Pfam" id="PF05223">
    <property type="entry name" value="MecA_N"/>
    <property type="match status" value="1"/>
</dbReference>
<dbReference type="SUPFAM" id="SSF56519">
    <property type="entry name" value="Penicillin binding protein dimerisation domain"/>
    <property type="match status" value="1"/>
</dbReference>
<evidence type="ECO:0000259" key="8">
    <source>
        <dbReference type="Pfam" id="PF00905"/>
    </source>
</evidence>
<evidence type="ECO:0000313" key="12">
    <source>
        <dbReference type="Proteomes" id="UP000831537"/>
    </source>
</evidence>
<evidence type="ECO:0000256" key="4">
    <source>
        <dbReference type="ARBA" id="ARBA00012448"/>
    </source>
</evidence>
<sequence length="674" mass="74190">MKKISIILFLIALTLVACSNEEQVRPEERLQQYVDYWNEQDFEQMYEMVQDVEKEKFVDRYQKLYDDVEISDLSVSFEQPETAEGEEEVDLDEIESATFPLSVNMETVAGPISFTKDIEMVKVTETVDDKEQIDWKVNWNSGFIFPELEDGSQLSMSTTQPTRGQIFDRNDNGLAVNHDVYEFAVVPDRFEDEESEKQAIAEALNMEIADIEKALSADWVRPDVLVPLKVVPSLDENGYQEAVDSIPGLTYSTQTGRIYPLSEAAAHLVGYIAPITAEKLEEAEPGVYTEASLVGNRGLEELFEERLRGEAGVQLTAVKEEQEPVIIAEKAVQNGEDISLTIDGTVQTQLFDSLEGEAGTAAAVDPTTGETLALVSSPSFDPHPFLYGLSNDQWTKWNEDPQQPLLNRFAATFAPGSAFKPITSAIGLENGSIDPNEGLSISGLKWQKDGWGNYKVTRVSESSGPVDLRDALVRSDNIYFAMQAVNMGEEAFLNGLKNFGLADEFPFSYPIESGTISSDGTLSEEVLLADTSYGQGQLELSALQLATSYSVLLNQGNIVQPILLSDEEKEQIWKESTLSEDNAAIIRDALRAVVTDGTGQTANVDNVAVSGKTGTAELKQSLDEENGAENGWFVGYPEDGSVIVSMMIEHIEGRDHGSSYVAEKVGKVLSSMNE</sequence>
<name>A0ABY4GLV2_9BACI</name>
<dbReference type="EC" id="3.4.16.4" evidence="4"/>
<keyword evidence="7" id="KW-0732">Signal</keyword>
<dbReference type="SUPFAM" id="SSF56601">
    <property type="entry name" value="beta-lactamase/transpeptidase-like"/>
    <property type="match status" value="1"/>
</dbReference>
<gene>
    <name evidence="11" type="ORF">MUN87_21335</name>
</gene>
<dbReference type="Pfam" id="PF03717">
    <property type="entry name" value="PBP_dimer"/>
    <property type="match status" value="1"/>
</dbReference>
<dbReference type="InterPro" id="IPR001460">
    <property type="entry name" value="PCN-bd_Tpept"/>
</dbReference>
<dbReference type="InterPro" id="IPR012338">
    <property type="entry name" value="Beta-lactam/transpept-like"/>
</dbReference>
<proteinExistence type="inferred from homology"/>
<feature type="domain" description="NTF2-like N-terminal transpeptidase" evidence="10">
    <location>
        <begin position="26"/>
        <end position="151"/>
    </location>
</feature>
<dbReference type="Gene3D" id="3.90.1310.10">
    <property type="entry name" value="Penicillin-binding protein 2a (Domain 2)"/>
    <property type="match status" value="1"/>
</dbReference>
<evidence type="ECO:0000259" key="10">
    <source>
        <dbReference type="Pfam" id="PF05223"/>
    </source>
</evidence>
<dbReference type="Gene3D" id="3.30.1390.30">
    <property type="entry name" value="Penicillin-binding protein 2a, domain 3"/>
    <property type="match status" value="1"/>
</dbReference>
<dbReference type="InterPro" id="IPR050515">
    <property type="entry name" value="Beta-lactam/transpept"/>
</dbReference>
<dbReference type="InterPro" id="IPR036138">
    <property type="entry name" value="PBP_dimer_sf"/>
</dbReference>
<evidence type="ECO:0000259" key="9">
    <source>
        <dbReference type="Pfam" id="PF03717"/>
    </source>
</evidence>
<evidence type="ECO:0000256" key="6">
    <source>
        <dbReference type="ARBA" id="ARBA00034000"/>
    </source>
</evidence>
<keyword evidence="12" id="KW-1185">Reference proteome</keyword>
<evidence type="ECO:0000256" key="7">
    <source>
        <dbReference type="SAM" id="SignalP"/>
    </source>
</evidence>
<evidence type="ECO:0000256" key="3">
    <source>
        <dbReference type="ARBA" id="ARBA00007171"/>
    </source>
</evidence>
<organism evidence="11 12">
    <name type="scientific">Gracilibacillus salinarum</name>
    <dbReference type="NCBI Taxonomy" id="2932255"/>
    <lineage>
        <taxon>Bacteria</taxon>
        <taxon>Bacillati</taxon>
        <taxon>Bacillota</taxon>
        <taxon>Bacilli</taxon>
        <taxon>Bacillales</taxon>
        <taxon>Bacillaceae</taxon>
        <taxon>Gracilibacillus</taxon>
    </lineage>
</organism>
<dbReference type="RefSeq" id="WP_244743861.1">
    <property type="nucleotide sequence ID" value="NZ_CP095071.1"/>
</dbReference>
<comment type="catalytic activity">
    <reaction evidence="6">
        <text>Preferential cleavage: (Ac)2-L-Lys-D-Ala-|-D-Ala. Also transpeptidation of peptidyl-alanyl moieties that are N-acyl substituents of D-alanine.</text>
        <dbReference type="EC" id="3.4.16.4"/>
    </reaction>
</comment>
<dbReference type="Pfam" id="PF00905">
    <property type="entry name" value="Transpeptidase"/>
    <property type="match status" value="1"/>
</dbReference>
<dbReference type="Proteomes" id="UP000831537">
    <property type="component" value="Chromosome"/>
</dbReference>
<dbReference type="EMBL" id="CP095071">
    <property type="protein sequence ID" value="UOQ85155.1"/>
    <property type="molecule type" value="Genomic_DNA"/>
</dbReference>
<dbReference type="PANTHER" id="PTHR30627">
    <property type="entry name" value="PEPTIDOGLYCAN D,D-TRANSPEPTIDASE"/>
    <property type="match status" value="1"/>
</dbReference>
<dbReference type="Gene3D" id="3.40.710.10">
    <property type="entry name" value="DD-peptidase/beta-lactamase superfamily"/>
    <property type="match status" value="1"/>
</dbReference>
<evidence type="ECO:0000256" key="5">
    <source>
        <dbReference type="ARBA" id="ARBA00023136"/>
    </source>
</evidence>
<dbReference type="SUPFAM" id="SSF54427">
    <property type="entry name" value="NTF2-like"/>
    <property type="match status" value="1"/>
</dbReference>
<comment type="subcellular location">
    <subcellularLocation>
        <location evidence="1">Membrane</location>
    </subcellularLocation>
</comment>
<feature type="signal peptide" evidence="7">
    <location>
        <begin position="1"/>
        <end position="19"/>
    </location>
</feature>
<comment type="similarity">
    <text evidence="3">Belongs to the transpeptidase family.</text>
</comment>
<evidence type="ECO:0000313" key="11">
    <source>
        <dbReference type="EMBL" id="UOQ85155.1"/>
    </source>
</evidence>
<dbReference type="InterPro" id="IPR007887">
    <property type="entry name" value="MecA_N"/>
</dbReference>
<protein>
    <recommendedName>
        <fullName evidence="4">serine-type D-Ala-D-Ala carboxypeptidase</fullName>
        <ecNumber evidence="4">3.4.16.4</ecNumber>
    </recommendedName>
</protein>
<comment type="pathway">
    <text evidence="2">Cell wall biogenesis; peptidoglycan biosynthesis.</text>
</comment>
<accession>A0ABY4GLV2</accession>
<dbReference type="InterPro" id="IPR005311">
    <property type="entry name" value="PBP_dimer"/>
</dbReference>
<dbReference type="Gene3D" id="3.10.450.100">
    <property type="entry name" value="NTF2-like, domain 1"/>
    <property type="match status" value="1"/>
</dbReference>
<feature type="domain" description="Penicillin-binding protein dimerisation" evidence="9">
    <location>
        <begin position="159"/>
        <end position="320"/>
    </location>
</feature>